<accession>A0A1Z5I986</accession>
<organism evidence="1 2">
    <name type="scientific">Secundilactobacillus mixtipabuli</name>
    <dbReference type="NCBI Taxonomy" id="1435342"/>
    <lineage>
        <taxon>Bacteria</taxon>
        <taxon>Bacillati</taxon>
        <taxon>Bacillota</taxon>
        <taxon>Bacilli</taxon>
        <taxon>Lactobacillales</taxon>
        <taxon>Lactobacillaceae</taxon>
        <taxon>Secundilactobacillus</taxon>
    </lineage>
</organism>
<gene>
    <name evidence="1" type="ORF">IWT30_00267</name>
</gene>
<reference evidence="1 2" key="1">
    <citation type="submission" date="2015-11" db="EMBL/GenBank/DDBJ databases">
        <title>Draft genome sequences of new species of the genus Lactobacillus isolated from orchardgrass silage.</title>
        <authorList>
            <person name="Tohno M."/>
            <person name="Tanizawa Y."/>
            <person name="Arita M."/>
        </authorList>
    </citation>
    <scope>NUCLEOTIDE SEQUENCE [LARGE SCALE GENOMIC DNA]</scope>
    <source>
        <strain evidence="1 2">IWT30</strain>
    </source>
</reference>
<dbReference type="AlphaFoldDB" id="A0A1Z5I986"/>
<dbReference type="EMBL" id="BCMF01000001">
    <property type="protein sequence ID" value="GAW98322.1"/>
    <property type="molecule type" value="Genomic_DNA"/>
</dbReference>
<dbReference type="OrthoDB" id="2248271at2"/>
<evidence type="ECO:0000313" key="1">
    <source>
        <dbReference type="EMBL" id="GAW98322.1"/>
    </source>
</evidence>
<keyword evidence="2" id="KW-1185">Reference proteome</keyword>
<dbReference type="Proteomes" id="UP000198374">
    <property type="component" value="Unassembled WGS sequence"/>
</dbReference>
<comment type="caution">
    <text evidence="1">The sequence shown here is derived from an EMBL/GenBank/DDBJ whole genome shotgun (WGS) entry which is preliminary data.</text>
</comment>
<dbReference type="RefSeq" id="WP_089108149.1">
    <property type="nucleotide sequence ID" value="NZ_BCMF01000001.1"/>
</dbReference>
<protein>
    <submittedName>
        <fullName evidence="1">Uncharacterized protein</fullName>
    </submittedName>
</protein>
<sequence length="108" mass="12140">MEIDVPETMAEVEKEVARRQANGETATEADVIKYTVLASFQAYLEFAEEGHYDSARWSGDNIEVIDIMKKPIETVKPQTDSFVNDFKTSNEACFIYLQEAAAKIAGLR</sequence>
<name>A0A1Z5I986_9LACO</name>
<proteinExistence type="predicted"/>
<evidence type="ECO:0000313" key="2">
    <source>
        <dbReference type="Proteomes" id="UP000198374"/>
    </source>
</evidence>